<evidence type="ECO:0000256" key="2">
    <source>
        <dbReference type="ARBA" id="ARBA00023125"/>
    </source>
</evidence>
<dbReference type="PROSITE" id="PS50995">
    <property type="entry name" value="HTH_MARR_2"/>
    <property type="match status" value="1"/>
</dbReference>
<dbReference type="GO" id="GO:0003677">
    <property type="term" value="F:DNA binding"/>
    <property type="evidence" value="ECO:0007669"/>
    <property type="project" value="UniProtKB-KW"/>
</dbReference>
<dbReference type="InterPro" id="IPR011991">
    <property type="entry name" value="ArsR-like_HTH"/>
</dbReference>
<dbReference type="InterPro" id="IPR023187">
    <property type="entry name" value="Tscrpt_reg_MarR-type_CS"/>
</dbReference>
<proteinExistence type="predicted"/>
<evidence type="ECO:0000313" key="5">
    <source>
        <dbReference type="EMBL" id="WLS45282.1"/>
    </source>
</evidence>
<gene>
    <name evidence="5" type="ORF">Q3V37_28635</name>
</gene>
<evidence type="ECO:0000313" key="6">
    <source>
        <dbReference type="Proteomes" id="UP001235874"/>
    </source>
</evidence>
<protein>
    <submittedName>
        <fullName evidence="5">MarR family winged helix-turn-helix transcriptional regulator</fullName>
    </submittedName>
</protein>
<dbReference type="InterPro" id="IPR036388">
    <property type="entry name" value="WH-like_DNA-bd_sf"/>
</dbReference>
<dbReference type="PANTHER" id="PTHR33164:SF43">
    <property type="entry name" value="HTH-TYPE TRANSCRIPTIONAL REPRESSOR YETL"/>
    <property type="match status" value="1"/>
</dbReference>
<accession>A0AAJ6HSB4</accession>
<evidence type="ECO:0000256" key="3">
    <source>
        <dbReference type="ARBA" id="ARBA00023163"/>
    </source>
</evidence>
<name>A0AAJ6HSB4_9ACTN</name>
<dbReference type="PRINTS" id="PR00598">
    <property type="entry name" value="HTHMARR"/>
</dbReference>
<dbReference type="Gene3D" id="1.10.10.10">
    <property type="entry name" value="Winged helix-like DNA-binding domain superfamily/Winged helix DNA-binding domain"/>
    <property type="match status" value="1"/>
</dbReference>
<dbReference type="PROSITE" id="PS01117">
    <property type="entry name" value="HTH_MARR_1"/>
    <property type="match status" value="1"/>
</dbReference>
<dbReference type="SUPFAM" id="SSF46785">
    <property type="entry name" value="Winged helix' DNA-binding domain"/>
    <property type="match status" value="1"/>
</dbReference>
<keyword evidence="1" id="KW-0805">Transcription regulation</keyword>
<dbReference type="RefSeq" id="WP_306272259.1">
    <property type="nucleotide sequence ID" value="NZ_CP130472.1"/>
</dbReference>
<keyword evidence="6" id="KW-1185">Reference proteome</keyword>
<dbReference type="AlphaFoldDB" id="A0AAJ6HSB4"/>
<dbReference type="SMART" id="SM00347">
    <property type="entry name" value="HTH_MARR"/>
    <property type="match status" value="1"/>
</dbReference>
<feature type="domain" description="HTH marR-type" evidence="4">
    <location>
        <begin position="5"/>
        <end position="139"/>
    </location>
</feature>
<dbReference type="Pfam" id="PF12802">
    <property type="entry name" value="MarR_2"/>
    <property type="match status" value="1"/>
</dbReference>
<dbReference type="GO" id="GO:0006950">
    <property type="term" value="P:response to stress"/>
    <property type="evidence" value="ECO:0007669"/>
    <property type="project" value="TreeGrafter"/>
</dbReference>
<evidence type="ECO:0000259" key="4">
    <source>
        <dbReference type="PROSITE" id="PS50995"/>
    </source>
</evidence>
<evidence type="ECO:0000256" key="1">
    <source>
        <dbReference type="ARBA" id="ARBA00023015"/>
    </source>
</evidence>
<dbReference type="InterPro" id="IPR039422">
    <property type="entry name" value="MarR/SlyA-like"/>
</dbReference>
<dbReference type="InterPro" id="IPR036390">
    <property type="entry name" value="WH_DNA-bd_sf"/>
</dbReference>
<organism evidence="5 6">
    <name type="scientific">Micromonospora profundi</name>
    <dbReference type="NCBI Taxonomy" id="1420889"/>
    <lineage>
        <taxon>Bacteria</taxon>
        <taxon>Bacillati</taxon>
        <taxon>Actinomycetota</taxon>
        <taxon>Actinomycetes</taxon>
        <taxon>Micromonosporales</taxon>
        <taxon>Micromonosporaceae</taxon>
        <taxon>Micromonospora</taxon>
    </lineage>
</organism>
<sequence>MDSTAGELGLRLYDLVRTVRLLKQHRAEEGQAVAPGLLGMLMQIDKTSGGCQARELAQRTRLDPSTVSRSIAALVADGLVERRPDPSDKRASFLAVTPAGRAALAESSGWYGDVLRRALADWTPDEVDALSGALGRFARDIEVALGNHDNLEAAR</sequence>
<reference evidence="5 6" key="1">
    <citation type="submission" date="2023-07" db="EMBL/GenBank/DDBJ databases">
        <title>Micromonospora profundi TRM 95458 converts glycerol to a new osmotic compound.</title>
        <authorList>
            <person name="Lu D."/>
        </authorList>
    </citation>
    <scope>NUCLEOTIDE SEQUENCE [LARGE SCALE GENOMIC DNA]</scope>
    <source>
        <strain evidence="5 6">TRM95458</strain>
    </source>
</reference>
<dbReference type="InterPro" id="IPR000835">
    <property type="entry name" value="HTH_MarR-typ"/>
</dbReference>
<keyword evidence="3" id="KW-0804">Transcription</keyword>
<dbReference type="PANTHER" id="PTHR33164">
    <property type="entry name" value="TRANSCRIPTIONAL REGULATOR, MARR FAMILY"/>
    <property type="match status" value="1"/>
</dbReference>
<dbReference type="KEGG" id="mprn:Q3V37_28635"/>
<dbReference type="Proteomes" id="UP001235874">
    <property type="component" value="Chromosome"/>
</dbReference>
<dbReference type="CDD" id="cd00090">
    <property type="entry name" value="HTH_ARSR"/>
    <property type="match status" value="1"/>
</dbReference>
<keyword evidence="2" id="KW-0238">DNA-binding</keyword>
<dbReference type="GO" id="GO:0003700">
    <property type="term" value="F:DNA-binding transcription factor activity"/>
    <property type="evidence" value="ECO:0007669"/>
    <property type="project" value="InterPro"/>
</dbReference>
<dbReference type="EMBL" id="CP130472">
    <property type="protein sequence ID" value="WLS45282.1"/>
    <property type="molecule type" value="Genomic_DNA"/>
</dbReference>